<gene>
    <name evidence="2" type="ORF">PLICRDRAFT_180312</name>
</gene>
<feature type="region of interest" description="Disordered" evidence="1">
    <location>
        <begin position="18"/>
        <end position="60"/>
    </location>
</feature>
<proteinExistence type="predicted"/>
<dbReference type="Proteomes" id="UP000053263">
    <property type="component" value="Unassembled WGS sequence"/>
</dbReference>
<name>A0A0C9T2N7_PLICR</name>
<organism evidence="2 3">
    <name type="scientific">Plicaturopsis crispa FD-325 SS-3</name>
    <dbReference type="NCBI Taxonomy" id="944288"/>
    <lineage>
        <taxon>Eukaryota</taxon>
        <taxon>Fungi</taxon>
        <taxon>Dikarya</taxon>
        <taxon>Basidiomycota</taxon>
        <taxon>Agaricomycotina</taxon>
        <taxon>Agaricomycetes</taxon>
        <taxon>Agaricomycetidae</taxon>
        <taxon>Amylocorticiales</taxon>
        <taxon>Amylocorticiaceae</taxon>
        <taxon>Plicatura</taxon>
        <taxon>Plicaturopsis crispa</taxon>
    </lineage>
</organism>
<dbReference type="EMBL" id="KN832576">
    <property type="protein sequence ID" value="KII83534.1"/>
    <property type="molecule type" value="Genomic_DNA"/>
</dbReference>
<evidence type="ECO:0000313" key="3">
    <source>
        <dbReference type="Proteomes" id="UP000053263"/>
    </source>
</evidence>
<keyword evidence="3" id="KW-1185">Reference proteome</keyword>
<dbReference type="OrthoDB" id="2017365at2759"/>
<accession>A0A0C9T2N7</accession>
<evidence type="ECO:0000256" key="1">
    <source>
        <dbReference type="SAM" id="MobiDB-lite"/>
    </source>
</evidence>
<reference evidence="2 3" key="1">
    <citation type="submission" date="2014-06" db="EMBL/GenBank/DDBJ databases">
        <title>Evolutionary Origins and Diversification of the Mycorrhizal Mutualists.</title>
        <authorList>
            <consortium name="DOE Joint Genome Institute"/>
            <consortium name="Mycorrhizal Genomics Consortium"/>
            <person name="Kohler A."/>
            <person name="Kuo A."/>
            <person name="Nagy L.G."/>
            <person name="Floudas D."/>
            <person name="Copeland A."/>
            <person name="Barry K.W."/>
            <person name="Cichocki N."/>
            <person name="Veneault-Fourrey C."/>
            <person name="LaButti K."/>
            <person name="Lindquist E.A."/>
            <person name="Lipzen A."/>
            <person name="Lundell T."/>
            <person name="Morin E."/>
            <person name="Murat C."/>
            <person name="Riley R."/>
            <person name="Ohm R."/>
            <person name="Sun H."/>
            <person name="Tunlid A."/>
            <person name="Henrissat B."/>
            <person name="Grigoriev I.V."/>
            <person name="Hibbett D.S."/>
            <person name="Martin F."/>
        </authorList>
    </citation>
    <scope>NUCLEOTIDE SEQUENCE [LARGE SCALE GENOMIC DNA]</scope>
    <source>
        <strain evidence="2 3">FD-325 SS-3</strain>
    </source>
</reference>
<dbReference type="HOGENOM" id="CLU_2942802_0_0_1"/>
<sequence>MSPIDYVANKLPLAHAKPMQTREVGSGPSVEAISEALENPDGDVVKSHGGSGRYPKLGGA</sequence>
<dbReference type="AlphaFoldDB" id="A0A0C9T2N7"/>
<evidence type="ECO:0000313" key="2">
    <source>
        <dbReference type="EMBL" id="KII83534.1"/>
    </source>
</evidence>
<protein>
    <submittedName>
        <fullName evidence="2">Uncharacterized protein</fullName>
    </submittedName>
</protein>